<name>A0ABS8VIF5_DATST</name>
<organism evidence="2 3">
    <name type="scientific">Datura stramonium</name>
    <name type="common">Jimsonweed</name>
    <name type="synonym">Common thornapple</name>
    <dbReference type="NCBI Taxonomy" id="4076"/>
    <lineage>
        <taxon>Eukaryota</taxon>
        <taxon>Viridiplantae</taxon>
        <taxon>Streptophyta</taxon>
        <taxon>Embryophyta</taxon>
        <taxon>Tracheophyta</taxon>
        <taxon>Spermatophyta</taxon>
        <taxon>Magnoliopsida</taxon>
        <taxon>eudicotyledons</taxon>
        <taxon>Gunneridae</taxon>
        <taxon>Pentapetalae</taxon>
        <taxon>asterids</taxon>
        <taxon>lamiids</taxon>
        <taxon>Solanales</taxon>
        <taxon>Solanaceae</taxon>
        <taxon>Solanoideae</taxon>
        <taxon>Datureae</taxon>
        <taxon>Datura</taxon>
    </lineage>
</organism>
<evidence type="ECO:0000313" key="3">
    <source>
        <dbReference type="Proteomes" id="UP000823775"/>
    </source>
</evidence>
<feature type="region of interest" description="Disordered" evidence="1">
    <location>
        <begin position="97"/>
        <end position="122"/>
    </location>
</feature>
<accession>A0ABS8VIF5</accession>
<feature type="compositionally biased region" description="Basic and acidic residues" evidence="1">
    <location>
        <begin position="106"/>
        <end position="116"/>
    </location>
</feature>
<comment type="caution">
    <text evidence="2">The sequence shown here is derived from an EMBL/GenBank/DDBJ whole genome shotgun (WGS) entry which is preliminary data.</text>
</comment>
<gene>
    <name evidence="2" type="ORF">HAX54_034990</name>
</gene>
<proteinExistence type="predicted"/>
<sequence length="122" mass="14102">MELKAVADSGPRESLALESPQMVDRLHTLGLDFVFNDPGNEIIKDVLRRARVKKGQRFSFGCLLTRFLRGYQIEEVLVDYRPRNDLNGLIVKPRFEEPLDDDDATDKEQCRVDSDLKSMMMR</sequence>
<reference evidence="2 3" key="1">
    <citation type="journal article" date="2021" name="BMC Genomics">
        <title>Datura genome reveals duplications of psychoactive alkaloid biosynthetic genes and high mutation rate following tissue culture.</title>
        <authorList>
            <person name="Rajewski A."/>
            <person name="Carter-House D."/>
            <person name="Stajich J."/>
            <person name="Litt A."/>
        </authorList>
    </citation>
    <scope>NUCLEOTIDE SEQUENCE [LARGE SCALE GENOMIC DNA]</scope>
    <source>
        <strain evidence="2">AR-01</strain>
    </source>
</reference>
<dbReference type="Proteomes" id="UP000823775">
    <property type="component" value="Unassembled WGS sequence"/>
</dbReference>
<protein>
    <submittedName>
        <fullName evidence="2">Uncharacterized protein</fullName>
    </submittedName>
</protein>
<evidence type="ECO:0000313" key="2">
    <source>
        <dbReference type="EMBL" id="MCD9645789.1"/>
    </source>
</evidence>
<dbReference type="EMBL" id="JACEIK010004547">
    <property type="protein sequence ID" value="MCD9645789.1"/>
    <property type="molecule type" value="Genomic_DNA"/>
</dbReference>
<evidence type="ECO:0000256" key="1">
    <source>
        <dbReference type="SAM" id="MobiDB-lite"/>
    </source>
</evidence>
<keyword evidence="3" id="KW-1185">Reference proteome</keyword>